<evidence type="ECO:0000313" key="2">
    <source>
        <dbReference type="Proteomes" id="UP000823775"/>
    </source>
</evidence>
<gene>
    <name evidence="1" type="ORF">HAX54_028586</name>
</gene>
<organism evidence="1 2">
    <name type="scientific">Datura stramonium</name>
    <name type="common">Jimsonweed</name>
    <name type="synonym">Common thornapple</name>
    <dbReference type="NCBI Taxonomy" id="4076"/>
    <lineage>
        <taxon>Eukaryota</taxon>
        <taxon>Viridiplantae</taxon>
        <taxon>Streptophyta</taxon>
        <taxon>Embryophyta</taxon>
        <taxon>Tracheophyta</taxon>
        <taxon>Spermatophyta</taxon>
        <taxon>Magnoliopsida</taxon>
        <taxon>eudicotyledons</taxon>
        <taxon>Gunneridae</taxon>
        <taxon>Pentapetalae</taxon>
        <taxon>asterids</taxon>
        <taxon>lamiids</taxon>
        <taxon>Solanales</taxon>
        <taxon>Solanaceae</taxon>
        <taxon>Solanoideae</taxon>
        <taxon>Datureae</taxon>
        <taxon>Datura</taxon>
    </lineage>
</organism>
<dbReference type="Proteomes" id="UP000823775">
    <property type="component" value="Unassembled WGS sequence"/>
</dbReference>
<dbReference type="EMBL" id="JACEIK010003511">
    <property type="protein sequence ID" value="MCD9642000.1"/>
    <property type="molecule type" value="Genomic_DNA"/>
</dbReference>
<sequence length="120" mass="13839">MDPPLYRLLLFCFCPLACRPLKDRSSFGKSVHTLLCILEISLNQSWVKSSIDGPSFRKTVRPSYRTLQTHFSWFLKPAFGKRQTEVRTIFQTDGPYIASSFDQFPSLNSFLLSISWVPKT</sequence>
<evidence type="ECO:0008006" key="3">
    <source>
        <dbReference type="Google" id="ProtNLM"/>
    </source>
</evidence>
<proteinExistence type="predicted"/>
<accession>A0ABS8V7M7</accession>
<comment type="caution">
    <text evidence="1">The sequence shown here is derived from an EMBL/GenBank/DDBJ whole genome shotgun (WGS) entry which is preliminary data.</text>
</comment>
<keyword evidence="2" id="KW-1185">Reference proteome</keyword>
<name>A0ABS8V7M7_DATST</name>
<evidence type="ECO:0000313" key="1">
    <source>
        <dbReference type="EMBL" id="MCD9642000.1"/>
    </source>
</evidence>
<protein>
    <recommendedName>
        <fullName evidence="3">Secreted protein</fullName>
    </recommendedName>
</protein>
<reference evidence="1 2" key="1">
    <citation type="journal article" date="2021" name="BMC Genomics">
        <title>Datura genome reveals duplications of psychoactive alkaloid biosynthetic genes and high mutation rate following tissue culture.</title>
        <authorList>
            <person name="Rajewski A."/>
            <person name="Carter-House D."/>
            <person name="Stajich J."/>
            <person name="Litt A."/>
        </authorList>
    </citation>
    <scope>NUCLEOTIDE SEQUENCE [LARGE SCALE GENOMIC DNA]</scope>
    <source>
        <strain evidence="1">AR-01</strain>
    </source>
</reference>